<proteinExistence type="predicted"/>
<evidence type="ECO:0000313" key="1">
    <source>
        <dbReference type="EMBL" id="PQM47691.1"/>
    </source>
</evidence>
<accession>A0A2S8BLW9</accession>
<comment type="caution">
    <text evidence="1">The sequence shown here is derived from an EMBL/GenBank/DDBJ whole genome shotgun (WGS) entry which is preliminary data.</text>
</comment>
<evidence type="ECO:0000313" key="2">
    <source>
        <dbReference type="Proteomes" id="UP000238296"/>
    </source>
</evidence>
<name>A0A2S8BLW9_9MYCO</name>
<dbReference type="EMBL" id="PPEA01000299">
    <property type="protein sequence ID" value="PQM47691.1"/>
    <property type="molecule type" value="Genomic_DNA"/>
</dbReference>
<gene>
    <name evidence="1" type="ORF">C1Y40_02102</name>
</gene>
<reference evidence="1 2" key="1">
    <citation type="journal article" date="2017" name="Int. J. Syst. Evol. Microbiol.">
        <title>Mycobacterium talmoniae sp. nov., a slowly growing mycobacterium isolated from human respiratory samples.</title>
        <authorList>
            <person name="Davidson R.M."/>
            <person name="DeGroote M.A."/>
            <person name="Marola J.L."/>
            <person name="Buss S."/>
            <person name="Jones V."/>
            <person name="McNeil M.R."/>
            <person name="Freifeld A.G."/>
            <person name="Elaine Epperson L."/>
            <person name="Hasan N.A."/>
            <person name="Jackson M."/>
            <person name="Iwen P.C."/>
            <person name="Salfinger M."/>
            <person name="Strong M."/>
        </authorList>
    </citation>
    <scope>NUCLEOTIDE SEQUENCE [LARGE SCALE GENOMIC DNA]</scope>
    <source>
        <strain evidence="1 2">ATCC BAA-2683</strain>
    </source>
</reference>
<sequence>MAVGSEWVNPKVSCPAEMIAKPVAIIALGPNRSSSTPAGIWVAA</sequence>
<protein>
    <submittedName>
        <fullName evidence="1">Uncharacterized protein</fullName>
    </submittedName>
</protein>
<organism evidence="1 2">
    <name type="scientific">Mycobacterium talmoniae</name>
    <dbReference type="NCBI Taxonomy" id="1858794"/>
    <lineage>
        <taxon>Bacteria</taxon>
        <taxon>Bacillati</taxon>
        <taxon>Actinomycetota</taxon>
        <taxon>Actinomycetes</taxon>
        <taxon>Mycobacteriales</taxon>
        <taxon>Mycobacteriaceae</taxon>
        <taxon>Mycobacterium</taxon>
    </lineage>
</organism>
<dbReference type="AlphaFoldDB" id="A0A2S8BLW9"/>
<dbReference type="Proteomes" id="UP000238296">
    <property type="component" value="Unassembled WGS sequence"/>
</dbReference>